<gene>
    <name evidence="8 10" type="primary">proB</name>
    <name evidence="10" type="ORF">ING2E5A_1102</name>
</gene>
<dbReference type="NCBIfam" id="TIGR01027">
    <property type="entry name" value="proB"/>
    <property type="match status" value="1"/>
</dbReference>
<evidence type="ECO:0000259" key="9">
    <source>
        <dbReference type="Pfam" id="PF00696"/>
    </source>
</evidence>
<dbReference type="InterPro" id="IPR036393">
    <property type="entry name" value="AceGlu_kinase-like_sf"/>
</dbReference>
<keyword evidence="3 8" id="KW-0641">Proline biosynthesis</keyword>
<comment type="catalytic activity">
    <reaction evidence="8">
        <text>L-glutamate + ATP = L-glutamyl 5-phosphate + ADP</text>
        <dbReference type="Rhea" id="RHEA:14877"/>
        <dbReference type="ChEBI" id="CHEBI:29985"/>
        <dbReference type="ChEBI" id="CHEBI:30616"/>
        <dbReference type="ChEBI" id="CHEBI:58274"/>
        <dbReference type="ChEBI" id="CHEBI:456216"/>
        <dbReference type="EC" id="2.7.2.11"/>
    </reaction>
</comment>
<dbReference type="CDD" id="cd04242">
    <property type="entry name" value="AAK_G5K_ProB"/>
    <property type="match status" value="1"/>
</dbReference>
<feature type="binding site" evidence="8">
    <location>
        <position position="47"/>
    </location>
    <ligand>
        <name>substrate</name>
    </ligand>
</feature>
<dbReference type="EC" id="2.7.2.11" evidence="8"/>
<keyword evidence="2 8" id="KW-0028">Amino-acid biosynthesis</keyword>
<keyword evidence="4 8" id="KW-0808">Transferase</keyword>
<dbReference type="PANTHER" id="PTHR43654:SF3">
    <property type="entry name" value="GLUTAMATE 5-KINASE"/>
    <property type="match status" value="1"/>
</dbReference>
<dbReference type="InterPro" id="IPR005715">
    <property type="entry name" value="Glu_5kinase/COase_Synthase"/>
</dbReference>
<evidence type="ECO:0000256" key="3">
    <source>
        <dbReference type="ARBA" id="ARBA00022650"/>
    </source>
</evidence>
<dbReference type="HAMAP" id="MF_00456">
    <property type="entry name" value="ProB"/>
    <property type="match status" value="1"/>
</dbReference>
<dbReference type="GO" id="GO:0055129">
    <property type="term" value="P:L-proline biosynthetic process"/>
    <property type="evidence" value="ECO:0007669"/>
    <property type="project" value="UniProtKB-UniRule"/>
</dbReference>
<comment type="similarity">
    <text evidence="8">Belongs to the glutamate 5-kinase family.</text>
</comment>
<dbReference type="GO" id="GO:0005524">
    <property type="term" value="F:ATP binding"/>
    <property type="evidence" value="ECO:0007669"/>
    <property type="project" value="UniProtKB-KW"/>
</dbReference>
<keyword evidence="5 8" id="KW-0547">Nucleotide-binding</keyword>
<organism evidence="10 11">
    <name type="scientific">Petrimonas mucosa</name>
    <dbReference type="NCBI Taxonomy" id="1642646"/>
    <lineage>
        <taxon>Bacteria</taxon>
        <taxon>Pseudomonadati</taxon>
        <taxon>Bacteroidota</taxon>
        <taxon>Bacteroidia</taxon>
        <taxon>Bacteroidales</taxon>
        <taxon>Dysgonomonadaceae</taxon>
        <taxon>Petrimonas</taxon>
    </lineage>
</organism>
<dbReference type="InterPro" id="IPR011529">
    <property type="entry name" value="Glu_5kinase"/>
</dbReference>
<sequence>MKKKLIIKIGTSTLTAGTNRISFAVIESLARQIVELKKEFDIVIVSSGAIATARQFVEINGYHRNVDSKQAMAAIGQTKLMELYDGIFRTFGLNIAQILLTYRDFENETANENTRNTINKLWEVDYIPIVNENDTVSIEEIVLGDNDKLSALVAVITAADLLILVSDIDGVYTCNPHLHKEAELITEVTDLDSVAHCIEEKESTLGTGGMSSKVHAAEICKKHGVEMWIVNGQRENYIIQALNGTIPFTKFTAVAVKTTINDKP</sequence>
<protein>
    <recommendedName>
        <fullName evidence="8">Glutamate 5-kinase</fullName>
        <ecNumber evidence="8">2.7.2.11</ecNumber>
    </recommendedName>
    <alternativeName>
        <fullName evidence="8">Gamma-glutamyl kinase</fullName>
        <shortName evidence="8">GK</shortName>
    </alternativeName>
</protein>
<evidence type="ECO:0000256" key="4">
    <source>
        <dbReference type="ARBA" id="ARBA00022679"/>
    </source>
</evidence>
<keyword evidence="7 8" id="KW-0067">ATP-binding</keyword>
<dbReference type="InterPro" id="IPR019797">
    <property type="entry name" value="Glutamate_5-kinase_CS"/>
</dbReference>
<comment type="function">
    <text evidence="8">Catalyzes the transfer of a phosphate group to glutamate to form L-glutamate 5-phosphate.</text>
</comment>
<comment type="subcellular location">
    <subcellularLocation>
        <location evidence="8">Cytoplasm</location>
    </subcellularLocation>
</comment>
<keyword evidence="11" id="KW-1185">Reference proteome</keyword>
<feature type="binding site" evidence="8">
    <location>
        <begin position="207"/>
        <end position="213"/>
    </location>
    <ligand>
        <name>ATP</name>
        <dbReference type="ChEBI" id="CHEBI:30616"/>
    </ligand>
</feature>
<dbReference type="UniPathway" id="UPA00098">
    <property type="reaction ID" value="UER00359"/>
</dbReference>
<dbReference type="RefSeq" id="WP_071136505.1">
    <property type="nucleotide sequence ID" value="NZ_DUQN01000061.1"/>
</dbReference>
<evidence type="ECO:0000256" key="5">
    <source>
        <dbReference type="ARBA" id="ARBA00022741"/>
    </source>
</evidence>
<dbReference type="FunFam" id="3.40.1160.10:FF:000006">
    <property type="entry name" value="Glutamate 5-kinase"/>
    <property type="match status" value="1"/>
</dbReference>
<evidence type="ECO:0000313" key="10">
    <source>
        <dbReference type="EMBL" id="SCM56918.1"/>
    </source>
</evidence>
<comment type="pathway">
    <text evidence="8">Amino-acid biosynthesis; L-proline biosynthesis; L-glutamate 5-semialdehyde from L-glutamate: step 1/2.</text>
</comment>
<keyword evidence="6 8" id="KW-0418">Kinase</keyword>
<evidence type="ECO:0000256" key="7">
    <source>
        <dbReference type="ARBA" id="ARBA00022840"/>
    </source>
</evidence>
<dbReference type="KEGG" id="pmuc:ING2E5A_1102"/>
<feature type="binding site" evidence="8">
    <location>
        <position position="8"/>
    </location>
    <ligand>
        <name>ATP</name>
        <dbReference type="ChEBI" id="CHEBI:30616"/>
    </ligand>
</feature>
<dbReference type="PANTHER" id="PTHR43654">
    <property type="entry name" value="GLUTAMATE 5-KINASE"/>
    <property type="match status" value="1"/>
</dbReference>
<evidence type="ECO:0000256" key="6">
    <source>
        <dbReference type="ARBA" id="ARBA00022777"/>
    </source>
</evidence>
<dbReference type="STRING" id="1642646.ING2E5A_1102"/>
<dbReference type="PRINTS" id="PR00474">
    <property type="entry name" value="GLU5KINASE"/>
</dbReference>
<dbReference type="GO" id="GO:0004349">
    <property type="term" value="F:glutamate 5-kinase activity"/>
    <property type="evidence" value="ECO:0007669"/>
    <property type="project" value="UniProtKB-UniRule"/>
</dbReference>
<evidence type="ECO:0000256" key="2">
    <source>
        <dbReference type="ARBA" id="ARBA00022605"/>
    </source>
</evidence>
<feature type="binding site" evidence="8">
    <location>
        <position position="146"/>
    </location>
    <ligand>
        <name>substrate</name>
    </ligand>
</feature>
<evidence type="ECO:0000256" key="8">
    <source>
        <dbReference type="HAMAP-Rule" id="MF_00456"/>
    </source>
</evidence>
<proteinExistence type="inferred from homology"/>
<evidence type="ECO:0000256" key="1">
    <source>
        <dbReference type="ARBA" id="ARBA00022490"/>
    </source>
</evidence>
<keyword evidence="1 8" id="KW-0963">Cytoplasm</keyword>
<dbReference type="EMBL" id="LT608328">
    <property type="protein sequence ID" value="SCM56918.1"/>
    <property type="molecule type" value="Genomic_DNA"/>
</dbReference>
<name>A0A1G4G5Y0_9BACT</name>
<dbReference type="PIRSF" id="PIRSF000729">
    <property type="entry name" value="GK"/>
    <property type="match status" value="1"/>
</dbReference>
<dbReference type="Pfam" id="PF00696">
    <property type="entry name" value="AA_kinase"/>
    <property type="match status" value="1"/>
</dbReference>
<dbReference type="AlphaFoldDB" id="A0A1G4G5Y0"/>
<dbReference type="Proteomes" id="UP000178485">
    <property type="component" value="Chromosome i"/>
</dbReference>
<dbReference type="InterPro" id="IPR001048">
    <property type="entry name" value="Asp/Glu/Uridylate_kinase"/>
</dbReference>
<feature type="binding site" evidence="8">
    <location>
        <position position="134"/>
    </location>
    <ligand>
        <name>substrate</name>
    </ligand>
</feature>
<evidence type="ECO:0000313" key="11">
    <source>
        <dbReference type="Proteomes" id="UP000178485"/>
    </source>
</evidence>
<dbReference type="Gene3D" id="3.40.1160.10">
    <property type="entry name" value="Acetylglutamate kinase-like"/>
    <property type="match status" value="1"/>
</dbReference>
<dbReference type="PROSITE" id="PS00902">
    <property type="entry name" value="GLUTAMATE_5_KINASE"/>
    <property type="match status" value="1"/>
</dbReference>
<dbReference type="InterPro" id="IPR041739">
    <property type="entry name" value="G5K_ProB"/>
</dbReference>
<feature type="domain" description="Aspartate/glutamate/uridylate kinase" evidence="9">
    <location>
        <begin position="3"/>
        <end position="231"/>
    </location>
</feature>
<dbReference type="SUPFAM" id="SSF53633">
    <property type="entry name" value="Carbamate kinase-like"/>
    <property type="match status" value="1"/>
</dbReference>
<accession>A0A1G4G5Y0</accession>
<dbReference type="GO" id="GO:0005829">
    <property type="term" value="C:cytosol"/>
    <property type="evidence" value="ECO:0007669"/>
    <property type="project" value="TreeGrafter"/>
</dbReference>
<dbReference type="InterPro" id="IPR001057">
    <property type="entry name" value="Glu/AcGlu_kinase"/>
</dbReference>
<reference evidence="10 11" key="1">
    <citation type="submission" date="2016-08" db="EMBL/GenBank/DDBJ databases">
        <authorList>
            <person name="Seilhamer J.J."/>
        </authorList>
    </citation>
    <scope>NUCLEOTIDE SEQUENCE [LARGE SCALE GENOMIC DNA]</scope>
    <source>
        <strain evidence="10">ING2-E5A</strain>
    </source>
</reference>
<feature type="binding site" evidence="8">
    <location>
        <begin position="166"/>
        <end position="167"/>
    </location>
    <ligand>
        <name>ATP</name>
        <dbReference type="ChEBI" id="CHEBI:30616"/>
    </ligand>
</feature>